<reference evidence="16 17" key="1">
    <citation type="submission" date="2020-02" db="EMBL/GenBank/DDBJ databases">
        <authorList>
            <person name="Kim Y.B."/>
            <person name="Roh S.W."/>
        </authorList>
    </citation>
    <scope>NUCLEOTIDE SEQUENCE [LARGE SCALE GENOMIC DNA]</scope>
    <source>
        <strain evidence="16 17">DSM 103574</strain>
    </source>
</reference>
<keyword evidence="17" id="KW-1185">Reference proteome</keyword>
<dbReference type="GO" id="GO:0003697">
    <property type="term" value="F:single-stranded DNA binding"/>
    <property type="evidence" value="ECO:0007669"/>
    <property type="project" value="UniProtKB-UniRule"/>
</dbReference>
<proteinExistence type="inferred from homology"/>
<dbReference type="HAMAP" id="MF_00365">
    <property type="entry name" value="RecF"/>
    <property type="match status" value="1"/>
</dbReference>
<evidence type="ECO:0000256" key="13">
    <source>
        <dbReference type="PROSITE-ProRule" id="PRU00182"/>
    </source>
</evidence>
<evidence type="ECO:0000259" key="15">
    <source>
        <dbReference type="Pfam" id="PF02463"/>
    </source>
</evidence>
<dbReference type="PROSITE" id="PS50889">
    <property type="entry name" value="S4"/>
    <property type="match status" value="1"/>
</dbReference>
<dbReference type="GO" id="GO:0003723">
    <property type="term" value="F:RNA binding"/>
    <property type="evidence" value="ECO:0007669"/>
    <property type="project" value="UniProtKB-KW"/>
</dbReference>
<evidence type="ECO:0000256" key="8">
    <source>
        <dbReference type="ARBA" id="ARBA00022840"/>
    </source>
</evidence>
<evidence type="ECO:0000256" key="10">
    <source>
        <dbReference type="ARBA" id="ARBA00023204"/>
    </source>
</evidence>
<dbReference type="RefSeq" id="WP_163064852.1">
    <property type="nucleotide sequence ID" value="NZ_CP048649.1"/>
</dbReference>
<evidence type="ECO:0000256" key="1">
    <source>
        <dbReference type="ARBA" id="ARBA00004496"/>
    </source>
</evidence>
<feature type="domain" description="RecF/RecN/SMC N-terminal" evidence="15">
    <location>
        <begin position="2"/>
        <end position="338"/>
    </location>
</feature>
<dbReference type="CDD" id="cd03242">
    <property type="entry name" value="ABC_RecF"/>
    <property type="match status" value="1"/>
</dbReference>
<keyword evidence="7 12" id="KW-0227">DNA damage</keyword>
<dbReference type="NCBIfam" id="TIGR00611">
    <property type="entry name" value="recf"/>
    <property type="match status" value="1"/>
</dbReference>
<dbReference type="Gene3D" id="1.20.1050.90">
    <property type="entry name" value="RecF/RecN/SMC, N-terminal domain"/>
    <property type="match status" value="1"/>
</dbReference>
<dbReference type="GO" id="GO:0000731">
    <property type="term" value="P:DNA synthesis involved in DNA repair"/>
    <property type="evidence" value="ECO:0007669"/>
    <property type="project" value="TreeGrafter"/>
</dbReference>
<evidence type="ECO:0000256" key="12">
    <source>
        <dbReference type="HAMAP-Rule" id="MF_00365"/>
    </source>
</evidence>
<evidence type="ECO:0000313" key="16">
    <source>
        <dbReference type="EMBL" id="QIB67932.1"/>
    </source>
</evidence>
<dbReference type="Pfam" id="PF02463">
    <property type="entry name" value="SMC_N"/>
    <property type="match status" value="1"/>
</dbReference>
<gene>
    <name evidence="12 16" type="primary">recF</name>
    <name evidence="16" type="ORF">Ami103574_00795</name>
</gene>
<evidence type="ECO:0000256" key="4">
    <source>
        <dbReference type="ARBA" id="ARBA00022490"/>
    </source>
</evidence>
<comment type="function">
    <text evidence="12 14">The RecF protein is involved in DNA metabolism; it is required for DNA replication and normal SOS inducibility. RecF binds preferentially to single-stranded, linear DNA. It also seems to bind ATP.</text>
</comment>
<evidence type="ECO:0000256" key="2">
    <source>
        <dbReference type="ARBA" id="ARBA00008016"/>
    </source>
</evidence>
<dbReference type="GO" id="GO:0005524">
    <property type="term" value="F:ATP binding"/>
    <property type="evidence" value="ECO:0007669"/>
    <property type="project" value="UniProtKB-UniRule"/>
</dbReference>
<dbReference type="AlphaFoldDB" id="A0A858BRI3"/>
<protein>
    <recommendedName>
        <fullName evidence="3 12">DNA replication and repair protein RecF</fullName>
    </recommendedName>
</protein>
<dbReference type="PROSITE" id="PS00617">
    <property type="entry name" value="RECF_1"/>
    <property type="match status" value="1"/>
</dbReference>
<evidence type="ECO:0000256" key="7">
    <source>
        <dbReference type="ARBA" id="ARBA00022763"/>
    </source>
</evidence>
<accession>A0A858BRI3</accession>
<evidence type="ECO:0000256" key="11">
    <source>
        <dbReference type="ARBA" id="ARBA00023236"/>
    </source>
</evidence>
<feature type="binding site" evidence="12">
    <location>
        <begin position="30"/>
        <end position="37"/>
    </location>
    <ligand>
        <name>ATP</name>
        <dbReference type="ChEBI" id="CHEBI:30616"/>
    </ligand>
</feature>
<comment type="subcellular location">
    <subcellularLocation>
        <location evidence="1 12 14">Cytoplasm</location>
    </subcellularLocation>
</comment>
<dbReference type="Gene3D" id="3.40.50.300">
    <property type="entry name" value="P-loop containing nucleotide triphosphate hydrolases"/>
    <property type="match status" value="1"/>
</dbReference>
<dbReference type="GO" id="GO:0006302">
    <property type="term" value="P:double-strand break repair"/>
    <property type="evidence" value="ECO:0007669"/>
    <property type="project" value="TreeGrafter"/>
</dbReference>
<keyword evidence="5 12" id="KW-0235">DNA replication</keyword>
<comment type="similarity">
    <text evidence="2 12 14">Belongs to the RecF family.</text>
</comment>
<sequence>MYITTVELQDFRNYESLNLSFHPKVNLILGNNAQGKTNLIEAVYLSSLGKSFRTANDVEMIQFGKKFFRVKIQAEKKNEDVCVEMAVSKESKAVKLNGRKIRKISELLENVYIVVFSPEDLKIVKEEPEKRRKFIDRELCQIKPLYFNRLARYKKILLQRNTMLKEQKPKLSLLEIWDQELCEYGSRIIIERAEFIKKLDRISSEIHRNITNGKEKLHVQYEANVPFMKSMDEQQALFLEKIKGALEKDLSRRTTSVGPHRDDLKITINGIDIRKYGSQGQQRTAALSLKLAEIMLIREETEENCILLLDDVLSELDEERQNYLINSLSDIQLFITSAELSEKVRASLPEGKTFYVTEGKIEEEKKCNTESVIESLK</sequence>
<evidence type="ECO:0000256" key="5">
    <source>
        <dbReference type="ARBA" id="ARBA00022705"/>
    </source>
</evidence>
<organism evidence="16 17">
    <name type="scientific">Aminipila butyrica</name>
    <dbReference type="NCBI Taxonomy" id="433296"/>
    <lineage>
        <taxon>Bacteria</taxon>
        <taxon>Bacillati</taxon>
        <taxon>Bacillota</taxon>
        <taxon>Clostridia</taxon>
        <taxon>Peptostreptococcales</taxon>
        <taxon>Anaerovoracaceae</taxon>
        <taxon>Aminipila</taxon>
    </lineage>
</organism>
<dbReference type="EMBL" id="CP048649">
    <property type="protein sequence ID" value="QIB67932.1"/>
    <property type="molecule type" value="Genomic_DNA"/>
</dbReference>
<evidence type="ECO:0000256" key="3">
    <source>
        <dbReference type="ARBA" id="ARBA00020170"/>
    </source>
</evidence>
<keyword evidence="9 12" id="KW-0238">DNA-binding</keyword>
<dbReference type="SUPFAM" id="SSF52540">
    <property type="entry name" value="P-loop containing nucleoside triphosphate hydrolases"/>
    <property type="match status" value="1"/>
</dbReference>
<dbReference type="InterPro" id="IPR001238">
    <property type="entry name" value="DNA-binding_RecF"/>
</dbReference>
<dbReference type="InterPro" id="IPR003395">
    <property type="entry name" value="RecF/RecN/SMC_N"/>
</dbReference>
<dbReference type="GO" id="GO:0009432">
    <property type="term" value="P:SOS response"/>
    <property type="evidence" value="ECO:0007669"/>
    <property type="project" value="UniProtKB-UniRule"/>
</dbReference>
<dbReference type="GO" id="GO:0005737">
    <property type="term" value="C:cytoplasm"/>
    <property type="evidence" value="ECO:0007669"/>
    <property type="project" value="UniProtKB-SubCell"/>
</dbReference>
<dbReference type="Proteomes" id="UP000466848">
    <property type="component" value="Chromosome"/>
</dbReference>
<evidence type="ECO:0000256" key="9">
    <source>
        <dbReference type="ARBA" id="ARBA00023125"/>
    </source>
</evidence>
<keyword evidence="10 12" id="KW-0234">DNA repair</keyword>
<evidence type="ECO:0000313" key="17">
    <source>
        <dbReference type="Proteomes" id="UP000466848"/>
    </source>
</evidence>
<keyword evidence="13" id="KW-0694">RNA-binding</keyword>
<dbReference type="PANTHER" id="PTHR32182">
    <property type="entry name" value="DNA REPLICATION AND REPAIR PROTEIN RECF"/>
    <property type="match status" value="1"/>
</dbReference>
<keyword evidence="8 12" id="KW-0067">ATP-binding</keyword>
<dbReference type="GO" id="GO:0006260">
    <property type="term" value="P:DNA replication"/>
    <property type="evidence" value="ECO:0007669"/>
    <property type="project" value="UniProtKB-UniRule"/>
</dbReference>
<dbReference type="KEGG" id="abut:Ami103574_00795"/>
<evidence type="ECO:0000256" key="14">
    <source>
        <dbReference type="RuleBase" id="RU000578"/>
    </source>
</evidence>
<keyword evidence="6 12" id="KW-0547">Nucleotide-binding</keyword>
<dbReference type="InterPro" id="IPR018078">
    <property type="entry name" value="DNA-binding_RecF_CS"/>
</dbReference>
<dbReference type="PANTHER" id="PTHR32182:SF0">
    <property type="entry name" value="DNA REPLICATION AND REPAIR PROTEIN RECF"/>
    <property type="match status" value="1"/>
</dbReference>
<name>A0A858BRI3_9FIRM</name>
<evidence type="ECO:0000256" key="6">
    <source>
        <dbReference type="ARBA" id="ARBA00022741"/>
    </source>
</evidence>
<dbReference type="PROSITE" id="PS00618">
    <property type="entry name" value="RECF_2"/>
    <property type="match status" value="1"/>
</dbReference>
<keyword evidence="4 12" id="KW-0963">Cytoplasm</keyword>
<dbReference type="InterPro" id="IPR027417">
    <property type="entry name" value="P-loop_NTPase"/>
</dbReference>
<keyword evidence="11 12" id="KW-0742">SOS response</keyword>
<dbReference type="InterPro" id="IPR042174">
    <property type="entry name" value="RecF_2"/>
</dbReference>